<feature type="domain" description="DUF4806" evidence="2">
    <location>
        <begin position="91"/>
        <end position="167"/>
    </location>
</feature>
<evidence type="ECO:0000259" key="2">
    <source>
        <dbReference type="Pfam" id="PF16064"/>
    </source>
</evidence>
<reference evidence="3 4" key="1">
    <citation type="submission" date="2024-06" db="EMBL/GenBank/DDBJ databases">
        <authorList>
            <person name="Pan Q."/>
            <person name="Wen M."/>
            <person name="Jouanno E."/>
            <person name="Zahm M."/>
            <person name="Klopp C."/>
            <person name="Cabau C."/>
            <person name="Louis A."/>
            <person name="Berthelot C."/>
            <person name="Parey E."/>
            <person name="Roest Crollius H."/>
            <person name="Montfort J."/>
            <person name="Robinson-Rechavi M."/>
            <person name="Bouchez O."/>
            <person name="Lampietro C."/>
            <person name="Lopez Roques C."/>
            <person name="Donnadieu C."/>
            <person name="Postlethwait J."/>
            <person name="Bobe J."/>
            <person name="Verreycken H."/>
            <person name="Guiguen Y."/>
        </authorList>
    </citation>
    <scope>NUCLEOTIDE SEQUENCE [LARGE SCALE GENOMIC DNA]</scope>
    <source>
        <strain evidence="3">Up_M1</strain>
        <tissue evidence="3">Testis</tissue>
    </source>
</reference>
<keyword evidence="4" id="KW-1185">Reference proteome</keyword>
<dbReference type="EMBL" id="JAGEUA010000011">
    <property type="protein sequence ID" value="KAL0962501.1"/>
    <property type="molecule type" value="Genomic_DNA"/>
</dbReference>
<dbReference type="InterPro" id="IPR032071">
    <property type="entry name" value="DUF4806"/>
</dbReference>
<evidence type="ECO:0000313" key="3">
    <source>
        <dbReference type="EMBL" id="KAL0962501.1"/>
    </source>
</evidence>
<evidence type="ECO:0000256" key="1">
    <source>
        <dbReference type="SAM" id="MobiDB-lite"/>
    </source>
</evidence>
<sequence>MKSVSTDKRQTEEIVHLKAQLALQSAKDKRQTEEIVHLKAQLALQSGSGNSLLRHIGTMSEELRSLSNQMTTVLACVQANGPVGELLFPNVQGIQLPLDNLEDLQQFDSQLQQDTDIQDNLVRCLSVKAGKDLKNTVWRMLPCILTNALAVLTTWTGSGNKTSFRDLFLRTILQRAIRENAATQDATDEAVQHQVTRYLKGAADRAGGRRPRGGPRDLP</sequence>
<dbReference type="PANTHER" id="PTHR34153">
    <property type="entry name" value="SI:CH211-262H13.3-RELATED-RELATED"/>
    <property type="match status" value="1"/>
</dbReference>
<proteinExistence type="predicted"/>
<dbReference type="Proteomes" id="UP001557470">
    <property type="component" value="Unassembled WGS sequence"/>
</dbReference>
<accession>A0ABD0WB76</accession>
<protein>
    <recommendedName>
        <fullName evidence="2">DUF4806 domain-containing protein</fullName>
    </recommendedName>
</protein>
<evidence type="ECO:0000313" key="4">
    <source>
        <dbReference type="Proteomes" id="UP001557470"/>
    </source>
</evidence>
<feature type="region of interest" description="Disordered" evidence="1">
    <location>
        <begin position="200"/>
        <end position="219"/>
    </location>
</feature>
<name>A0ABD0WB76_UMBPY</name>
<organism evidence="3 4">
    <name type="scientific">Umbra pygmaea</name>
    <name type="common">Eastern mudminnow</name>
    <dbReference type="NCBI Taxonomy" id="75934"/>
    <lineage>
        <taxon>Eukaryota</taxon>
        <taxon>Metazoa</taxon>
        <taxon>Chordata</taxon>
        <taxon>Craniata</taxon>
        <taxon>Vertebrata</taxon>
        <taxon>Euteleostomi</taxon>
        <taxon>Actinopterygii</taxon>
        <taxon>Neopterygii</taxon>
        <taxon>Teleostei</taxon>
        <taxon>Protacanthopterygii</taxon>
        <taxon>Esociformes</taxon>
        <taxon>Umbridae</taxon>
        <taxon>Umbra</taxon>
    </lineage>
</organism>
<dbReference type="PANTHER" id="PTHR34153:SF2">
    <property type="entry name" value="SI:CH211-262H13.3-RELATED"/>
    <property type="match status" value="1"/>
</dbReference>
<dbReference type="AlphaFoldDB" id="A0ABD0WB76"/>
<gene>
    <name evidence="3" type="ORF">UPYG_G00340840</name>
</gene>
<dbReference type="Pfam" id="PF16064">
    <property type="entry name" value="DUF4806"/>
    <property type="match status" value="1"/>
</dbReference>
<comment type="caution">
    <text evidence="3">The sequence shown here is derived from an EMBL/GenBank/DDBJ whole genome shotgun (WGS) entry which is preliminary data.</text>
</comment>